<name>A0A644XPC9_9ZZZZ</name>
<gene>
    <name evidence="1" type="ORF">SDC9_62477</name>
</gene>
<dbReference type="AlphaFoldDB" id="A0A644XPC9"/>
<reference evidence="1" key="1">
    <citation type="submission" date="2019-08" db="EMBL/GenBank/DDBJ databases">
        <authorList>
            <person name="Kucharzyk K."/>
            <person name="Murdoch R.W."/>
            <person name="Higgins S."/>
            <person name="Loffler F."/>
        </authorList>
    </citation>
    <scope>NUCLEOTIDE SEQUENCE</scope>
</reference>
<dbReference type="EMBL" id="VSSQ01002551">
    <property type="protein sequence ID" value="MPM16103.1"/>
    <property type="molecule type" value="Genomic_DNA"/>
</dbReference>
<protein>
    <submittedName>
        <fullName evidence="1">Uncharacterized protein</fullName>
    </submittedName>
</protein>
<sequence>MPVRHPFYGNHKKYLCLSVKLFPALGGLDEKLLQGNTVVVFDGCLDQVELILERLDALQQILFVLKEKFAPQLFVDFGDPGQLAVTVSGEFLRFAAFDIAVHQSDGDCVRQLAGESNHFVMVIGRDARDPAEAHLHDQSFHESKILFFVGRERRQDVIRIFVDGTAGEIDAFFLASGHRVTEDEVDRGRQNRQDIFDEELFDARRIRQNRPRLEMVLVGDDEIMHQTGIERKDHQIGLRQDVFPILITLLDELLRFGFVQRRLVDVDPVKITVSGIVKGHREGPADYAQTDDCDVQLLIEGGHGLGLPFLLHSGAQ</sequence>
<comment type="caution">
    <text evidence="1">The sequence shown here is derived from an EMBL/GenBank/DDBJ whole genome shotgun (WGS) entry which is preliminary data.</text>
</comment>
<evidence type="ECO:0000313" key="1">
    <source>
        <dbReference type="EMBL" id="MPM16103.1"/>
    </source>
</evidence>
<accession>A0A644XPC9</accession>
<organism evidence="1">
    <name type="scientific">bioreactor metagenome</name>
    <dbReference type="NCBI Taxonomy" id="1076179"/>
    <lineage>
        <taxon>unclassified sequences</taxon>
        <taxon>metagenomes</taxon>
        <taxon>ecological metagenomes</taxon>
    </lineage>
</organism>
<proteinExistence type="predicted"/>